<protein>
    <submittedName>
        <fullName evidence="1">Uncharacterized protein</fullName>
    </submittedName>
</protein>
<reference evidence="1" key="1">
    <citation type="submission" date="2014-09" db="EMBL/GenBank/DDBJ databases">
        <authorList>
            <person name="Magalhaes I.L.F."/>
            <person name="Oliveira U."/>
            <person name="Santos F.R."/>
            <person name="Vidigal T.H.D.A."/>
            <person name="Brescovit A.D."/>
            <person name="Santos A.J."/>
        </authorList>
    </citation>
    <scope>NUCLEOTIDE SEQUENCE</scope>
    <source>
        <tissue evidence="1">Shoot tissue taken approximately 20 cm above the soil surface</tissue>
    </source>
</reference>
<accession>A0A0A8Z2E9</accession>
<evidence type="ECO:0000313" key="1">
    <source>
        <dbReference type="EMBL" id="JAD29022.1"/>
    </source>
</evidence>
<dbReference type="AlphaFoldDB" id="A0A0A8Z2E9"/>
<sequence>MVALKPVARSQLPTMVIMLHGGDLSWGRCACTDSSIKPASSMAPKARSVQKQPR</sequence>
<proteinExistence type="predicted"/>
<organism evidence="1">
    <name type="scientific">Arundo donax</name>
    <name type="common">Giant reed</name>
    <name type="synonym">Donax arundinaceus</name>
    <dbReference type="NCBI Taxonomy" id="35708"/>
    <lineage>
        <taxon>Eukaryota</taxon>
        <taxon>Viridiplantae</taxon>
        <taxon>Streptophyta</taxon>
        <taxon>Embryophyta</taxon>
        <taxon>Tracheophyta</taxon>
        <taxon>Spermatophyta</taxon>
        <taxon>Magnoliopsida</taxon>
        <taxon>Liliopsida</taxon>
        <taxon>Poales</taxon>
        <taxon>Poaceae</taxon>
        <taxon>PACMAD clade</taxon>
        <taxon>Arundinoideae</taxon>
        <taxon>Arundineae</taxon>
        <taxon>Arundo</taxon>
    </lineage>
</organism>
<dbReference type="EMBL" id="GBRH01268873">
    <property type="protein sequence ID" value="JAD29022.1"/>
    <property type="molecule type" value="Transcribed_RNA"/>
</dbReference>
<name>A0A0A8Z2E9_ARUDO</name>
<reference evidence="1" key="2">
    <citation type="journal article" date="2015" name="Data Brief">
        <title>Shoot transcriptome of the giant reed, Arundo donax.</title>
        <authorList>
            <person name="Barrero R.A."/>
            <person name="Guerrero F.D."/>
            <person name="Moolhuijzen P."/>
            <person name="Goolsby J.A."/>
            <person name="Tidwell J."/>
            <person name="Bellgard S.E."/>
            <person name="Bellgard M.I."/>
        </authorList>
    </citation>
    <scope>NUCLEOTIDE SEQUENCE</scope>
    <source>
        <tissue evidence="1">Shoot tissue taken approximately 20 cm above the soil surface</tissue>
    </source>
</reference>